<dbReference type="EMBL" id="BAABWH010000002">
    <property type="protein sequence ID" value="GAA6144886.1"/>
    <property type="molecule type" value="Genomic_DNA"/>
</dbReference>
<name>A0ABP9ZXM8_9GAMM</name>
<proteinExistence type="predicted"/>
<protein>
    <submittedName>
        <fullName evidence="2">Uncharacterized protein</fullName>
    </submittedName>
</protein>
<evidence type="ECO:0000313" key="2">
    <source>
        <dbReference type="EMBL" id="GAA6144886.1"/>
    </source>
</evidence>
<feature type="region of interest" description="Disordered" evidence="1">
    <location>
        <begin position="54"/>
        <end position="81"/>
    </location>
</feature>
<evidence type="ECO:0000256" key="1">
    <source>
        <dbReference type="SAM" id="MobiDB-lite"/>
    </source>
</evidence>
<evidence type="ECO:0000313" key="3">
    <source>
        <dbReference type="Proteomes" id="UP001481413"/>
    </source>
</evidence>
<accession>A0ABP9ZXM8</accession>
<gene>
    <name evidence="2" type="ORF">NBRC116585_10030</name>
</gene>
<feature type="region of interest" description="Disordered" evidence="1">
    <location>
        <begin position="87"/>
        <end position="106"/>
    </location>
</feature>
<comment type="caution">
    <text evidence="2">The sequence shown here is derived from an EMBL/GenBank/DDBJ whole genome shotgun (WGS) entry which is preliminary data.</text>
</comment>
<sequence length="106" mass="11432">MAKLLYEEEFAMKYVASLLLFVPVVALATPRPMMMLDDSSLSDTRVDYLTGLEKQRSGEASGDDEAAVTPKQEPDARGELPVLTPASVPTAIPLPSKGISVQITPR</sequence>
<keyword evidence="3" id="KW-1185">Reference proteome</keyword>
<organism evidence="2 3">
    <name type="scientific">Thalassolituus maritimus</name>
    <dbReference type="NCBI Taxonomy" id="484498"/>
    <lineage>
        <taxon>Bacteria</taxon>
        <taxon>Pseudomonadati</taxon>
        <taxon>Pseudomonadota</taxon>
        <taxon>Gammaproteobacteria</taxon>
        <taxon>Oceanospirillales</taxon>
        <taxon>Oceanospirillaceae</taxon>
        <taxon>Thalassolituus</taxon>
    </lineage>
</organism>
<reference evidence="2 3" key="1">
    <citation type="submission" date="2024-04" db="EMBL/GenBank/DDBJ databases">
        <title>Draft genome sequence of Thalassolituus maritimus NBRC 116585.</title>
        <authorList>
            <person name="Miyakawa T."/>
            <person name="Kusuya Y."/>
            <person name="Miura T."/>
        </authorList>
    </citation>
    <scope>NUCLEOTIDE SEQUENCE [LARGE SCALE GENOMIC DNA]</scope>
    <source>
        <strain evidence="2 3">5NW40-0001</strain>
    </source>
</reference>
<dbReference type="Proteomes" id="UP001481413">
    <property type="component" value="Unassembled WGS sequence"/>
</dbReference>